<accession>A0A832SKH0</accession>
<dbReference type="Proteomes" id="UP000600774">
    <property type="component" value="Unassembled WGS sequence"/>
</dbReference>
<dbReference type="AlphaFoldDB" id="A0A832SKH0"/>
<dbReference type="OMA" id="RGCKLGY"/>
<comment type="caution">
    <text evidence="1">The sequence shown here is derived from an EMBL/GenBank/DDBJ whole genome shotgun (WGS) entry which is preliminary data.</text>
</comment>
<name>A0A832SKH0_9EURY</name>
<organism evidence="1 2">
    <name type="scientific">Methanosarcina acetivorans</name>
    <dbReference type="NCBI Taxonomy" id="2214"/>
    <lineage>
        <taxon>Archaea</taxon>
        <taxon>Methanobacteriati</taxon>
        <taxon>Methanobacteriota</taxon>
        <taxon>Stenosarchaea group</taxon>
        <taxon>Methanomicrobia</taxon>
        <taxon>Methanosarcinales</taxon>
        <taxon>Methanosarcinaceae</taxon>
        <taxon>Methanosarcina</taxon>
    </lineage>
</organism>
<evidence type="ECO:0000313" key="1">
    <source>
        <dbReference type="EMBL" id="HIH94813.1"/>
    </source>
</evidence>
<protein>
    <submittedName>
        <fullName evidence="1">DUF3795 domain-containing protein</fullName>
    </submittedName>
</protein>
<dbReference type="GeneID" id="1475426"/>
<sequence length="113" mass="12695">MTVEAIGCCGAYCGTCKELRAGTCKGCKFGYINGERDINKARCKMKVCCIKKNYNTCADCPDFLSCPVISDFYSKNGYKYKKYKQALEYIRDNGYASFLQIADSWKGAYGKCK</sequence>
<dbReference type="EMBL" id="DUJU01000142">
    <property type="protein sequence ID" value="HIH94813.1"/>
    <property type="molecule type" value="Genomic_DNA"/>
</dbReference>
<evidence type="ECO:0000313" key="2">
    <source>
        <dbReference type="Proteomes" id="UP000600774"/>
    </source>
</evidence>
<gene>
    <name evidence="1" type="ORF">HA338_12590</name>
</gene>
<dbReference type="RefSeq" id="WP_011023448.1">
    <property type="nucleotide sequence ID" value="NZ_DUJU01000142.1"/>
</dbReference>
<reference evidence="1" key="1">
    <citation type="journal article" date="2020" name="bioRxiv">
        <title>A rank-normalized archaeal taxonomy based on genome phylogeny resolves widespread incomplete and uneven classifications.</title>
        <authorList>
            <person name="Rinke C."/>
            <person name="Chuvochina M."/>
            <person name="Mussig A.J."/>
            <person name="Chaumeil P.-A."/>
            <person name="Waite D.W."/>
            <person name="Whitman W.B."/>
            <person name="Parks D.H."/>
            <person name="Hugenholtz P."/>
        </authorList>
    </citation>
    <scope>NUCLEOTIDE SEQUENCE</scope>
    <source>
        <strain evidence="1">UBA8876</strain>
    </source>
</reference>
<proteinExistence type="predicted"/>